<comment type="similarity">
    <text evidence="1 2">Belongs to the cytochrome P450 family.</text>
</comment>
<sequence>MPDDWCAHRFDHLSAELAANMPETMARMRELCPVAHSEAYGGFWVVAGYEDVLAAAQDWRTYSSAHGLSVTRAPTVVRNLPVEADPPEQRVFKRLVNPYFTPAVVAGWTKPARALVGRLLDEFLDDGACEFMDAFARPFPSLAFFELVLGAPPAEVPRVAHLASRSSVPNHPEARECWLGLYDWIKDFIAARREQPPRGDVVDAVLGAVIDGRPITDDEIIGTVQLLILGGLETTAGALGLMFHRFCREPEIPALLRARPELIPRAVEELLRLDPPFVSVGRTVVRDAELGGRTVKEGDKVLIHWASANRDAAEFADPDTFDPGRERNRHFAFGVGPHRCAGSNLARLNLRVALEETLRRMDDIALADDTEVRFHAGLTRSPLALPIVFTVRTGTS</sequence>
<dbReference type="InterPro" id="IPR002397">
    <property type="entry name" value="Cyt_P450_B"/>
</dbReference>
<keyword evidence="2" id="KW-0479">Metal-binding</keyword>
<dbReference type="PANTHER" id="PTHR46696:SF6">
    <property type="entry name" value="P450, PUTATIVE (EUROFUNG)-RELATED"/>
    <property type="match status" value="1"/>
</dbReference>
<keyword evidence="2" id="KW-0503">Monooxygenase</keyword>
<evidence type="ECO:0000313" key="3">
    <source>
        <dbReference type="EMBL" id="NKQ54429.1"/>
    </source>
</evidence>
<dbReference type="InterPro" id="IPR017972">
    <property type="entry name" value="Cyt_P450_CS"/>
</dbReference>
<dbReference type="Gene3D" id="1.10.630.10">
    <property type="entry name" value="Cytochrome P450"/>
    <property type="match status" value="1"/>
</dbReference>
<keyword evidence="2" id="KW-0349">Heme</keyword>
<accession>A0ABX1J679</accession>
<dbReference type="EMBL" id="JAAXLS010000009">
    <property type="protein sequence ID" value="NKQ54429.1"/>
    <property type="molecule type" value="Genomic_DNA"/>
</dbReference>
<protein>
    <submittedName>
        <fullName evidence="3">Cytochrome P450</fullName>
    </submittedName>
</protein>
<dbReference type="PANTHER" id="PTHR46696">
    <property type="entry name" value="P450, PUTATIVE (EUROFUNG)-RELATED"/>
    <property type="match status" value="1"/>
</dbReference>
<dbReference type="PROSITE" id="PS00086">
    <property type="entry name" value="CYTOCHROME_P450"/>
    <property type="match status" value="1"/>
</dbReference>
<keyword evidence="2" id="KW-0560">Oxidoreductase</keyword>
<dbReference type="PRINTS" id="PR00359">
    <property type="entry name" value="BP450"/>
</dbReference>
<dbReference type="PRINTS" id="PR00385">
    <property type="entry name" value="P450"/>
</dbReference>
<proteinExistence type="inferred from homology"/>
<name>A0ABX1J679_9PSEU</name>
<gene>
    <name evidence="3" type="ORF">HFP15_16230</name>
</gene>
<dbReference type="SUPFAM" id="SSF48264">
    <property type="entry name" value="Cytochrome P450"/>
    <property type="match status" value="1"/>
</dbReference>
<dbReference type="Pfam" id="PF00067">
    <property type="entry name" value="p450"/>
    <property type="match status" value="1"/>
</dbReference>
<evidence type="ECO:0000256" key="2">
    <source>
        <dbReference type="RuleBase" id="RU000461"/>
    </source>
</evidence>
<dbReference type="InterPro" id="IPR036396">
    <property type="entry name" value="Cyt_P450_sf"/>
</dbReference>
<organism evidence="3 4">
    <name type="scientific">Amycolatopsis acididurans</name>
    <dbReference type="NCBI Taxonomy" id="2724524"/>
    <lineage>
        <taxon>Bacteria</taxon>
        <taxon>Bacillati</taxon>
        <taxon>Actinomycetota</taxon>
        <taxon>Actinomycetes</taxon>
        <taxon>Pseudonocardiales</taxon>
        <taxon>Pseudonocardiaceae</taxon>
        <taxon>Amycolatopsis</taxon>
    </lineage>
</organism>
<reference evidence="3 4" key="1">
    <citation type="submission" date="2020-04" db="EMBL/GenBank/DDBJ databases">
        <title>Novel species.</title>
        <authorList>
            <person name="Teo W.F.A."/>
            <person name="Lipun K."/>
            <person name="Srisuk N."/>
            <person name="Duangmal K."/>
        </authorList>
    </citation>
    <scope>NUCLEOTIDE SEQUENCE [LARGE SCALE GENOMIC DNA]</scope>
    <source>
        <strain evidence="3 4">K13G38</strain>
    </source>
</reference>
<keyword evidence="2" id="KW-0408">Iron</keyword>
<keyword evidence="4" id="KW-1185">Reference proteome</keyword>
<evidence type="ECO:0000256" key="1">
    <source>
        <dbReference type="ARBA" id="ARBA00010617"/>
    </source>
</evidence>
<comment type="caution">
    <text evidence="3">The sequence shown here is derived from an EMBL/GenBank/DDBJ whole genome shotgun (WGS) entry which is preliminary data.</text>
</comment>
<dbReference type="Proteomes" id="UP000715441">
    <property type="component" value="Unassembled WGS sequence"/>
</dbReference>
<dbReference type="InterPro" id="IPR001128">
    <property type="entry name" value="Cyt_P450"/>
</dbReference>
<evidence type="ECO:0000313" key="4">
    <source>
        <dbReference type="Proteomes" id="UP000715441"/>
    </source>
</evidence>